<dbReference type="SUPFAM" id="SSF48452">
    <property type="entry name" value="TPR-like"/>
    <property type="match status" value="1"/>
</dbReference>
<feature type="binding site" evidence="5">
    <location>
        <position position="126"/>
    </location>
    <ligand>
        <name>ATP</name>
        <dbReference type="ChEBI" id="CHEBI:30616"/>
    </ligand>
</feature>
<keyword evidence="1 7" id="KW-0808">Transferase</keyword>
<keyword evidence="8" id="KW-1185">Reference proteome</keyword>
<dbReference type="InterPro" id="IPR017441">
    <property type="entry name" value="Protein_kinase_ATP_BS"/>
</dbReference>
<dbReference type="RefSeq" id="WP_341425246.1">
    <property type="nucleotide sequence ID" value="NZ_JBBUTG010000004.1"/>
</dbReference>
<dbReference type="PROSITE" id="PS00108">
    <property type="entry name" value="PROTEIN_KINASE_ST"/>
    <property type="match status" value="1"/>
</dbReference>
<evidence type="ECO:0000313" key="8">
    <source>
        <dbReference type="Proteomes" id="UP001371218"/>
    </source>
</evidence>
<organism evidence="7 8">
    <name type="scientific">Ideonella lacteola</name>
    <dbReference type="NCBI Taxonomy" id="2984193"/>
    <lineage>
        <taxon>Bacteria</taxon>
        <taxon>Pseudomonadati</taxon>
        <taxon>Pseudomonadota</taxon>
        <taxon>Betaproteobacteria</taxon>
        <taxon>Burkholderiales</taxon>
        <taxon>Sphaerotilaceae</taxon>
        <taxon>Ideonella</taxon>
    </lineage>
</organism>
<dbReference type="Pfam" id="PF00069">
    <property type="entry name" value="Pkinase"/>
    <property type="match status" value="1"/>
</dbReference>
<dbReference type="SUPFAM" id="SSF56112">
    <property type="entry name" value="Protein kinase-like (PK-like)"/>
    <property type="match status" value="1"/>
</dbReference>
<dbReference type="InterPro" id="IPR008271">
    <property type="entry name" value="Ser/Thr_kinase_AS"/>
</dbReference>
<dbReference type="PROSITE" id="PS00107">
    <property type="entry name" value="PROTEIN_KINASE_ATP"/>
    <property type="match status" value="1"/>
</dbReference>
<keyword evidence="3 7" id="KW-0418">Kinase</keyword>
<proteinExistence type="predicted"/>
<dbReference type="PANTHER" id="PTHR43289">
    <property type="entry name" value="MITOGEN-ACTIVATED PROTEIN KINASE KINASE KINASE 20-RELATED"/>
    <property type="match status" value="1"/>
</dbReference>
<dbReference type="GO" id="GO:0004674">
    <property type="term" value="F:protein serine/threonine kinase activity"/>
    <property type="evidence" value="ECO:0007669"/>
    <property type="project" value="UniProtKB-EC"/>
</dbReference>
<dbReference type="Gene3D" id="3.30.200.20">
    <property type="entry name" value="Phosphorylase Kinase, domain 1"/>
    <property type="match status" value="1"/>
</dbReference>
<dbReference type="EMBL" id="JBBUTG010000004">
    <property type="protein sequence ID" value="MEK8030873.1"/>
    <property type="molecule type" value="Genomic_DNA"/>
</dbReference>
<dbReference type="Gene3D" id="1.25.40.10">
    <property type="entry name" value="Tetratricopeptide repeat domain"/>
    <property type="match status" value="2"/>
</dbReference>
<reference evidence="7 8" key="1">
    <citation type="submission" date="2024-04" db="EMBL/GenBank/DDBJ databases">
        <title>Novel species of the genus Ideonella isolated from streams.</title>
        <authorList>
            <person name="Lu H."/>
        </authorList>
    </citation>
    <scope>NUCLEOTIDE SEQUENCE [LARGE SCALE GENOMIC DNA]</scope>
    <source>
        <strain evidence="7 8">DXS29W</strain>
    </source>
</reference>
<dbReference type="EC" id="2.7.11.1" evidence="7"/>
<evidence type="ECO:0000256" key="2">
    <source>
        <dbReference type="ARBA" id="ARBA00022741"/>
    </source>
</evidence>
<sequence>MQRDVGLEQADGDARRWQWAKAALADALDQPTVARAAWLSQLRERDPALADEVASLLEAHAQTDSALLRLANGSVDGLVQAHADDRRIGQRLGAYRLVRRIGSGGMGDVYLGERSDGTFEKSVAVKVLRQELVGEQAVRRLERERQILASLDHVNLAKVFDGGVTEEGLPYFVMELVDGQPLTDYCDAHDLDVAQRVALMRAVCQVVHYVHQRGVIHRDLKPGNILVTPEGDIKLLDFGIAKLVAAKPGGAEETVTLLRTMTPLYSSPEQVRGQAIGPASDVYSLGIVMCALLAGRAPYDVDTTRPASFELARAICDEEPLRLSDAAAGRAGAMPVRQLRGDLDAVVAKALRKDPSARYASAEQMADDLFRHLERLPVGARRGATGYRLGRWLVRHRAVAAGALVANLALLAGLALALDQAHEAREQRQLAQQASARARSMANVALFDLDDAVAKLPGSIEARKLLVEKAQAYLTALESDLNSDPGLAVELAASYRKLGDIRGRPNTSNLGDFDGALASYNHSLALLQSLVGRPLPISQVEFDLERVSALGRKTSVLSYTAQRDAARQSAEQALALLDGVAAREPENTKAMTMRAGVHGVLSWVLHEQGDTAGFLAQAAAAEKQLDHVLRLTPDDNEARFNLAAAYARRGVYYLERDHTPESARLALEPLQKWTELVEHMSSQQPDNATYGGALAESRSYLGLAYERMNDRRRAIQVLRDSTDELTRRIQLNPRDEHLSFVLLNARNELAGVLLSHGDASGALDQTRLALALFNEWPEATRRNTMHLHSAAQAHFIAGQAQAVGDRLAPGREACEHFRASLSLLQGIPGELPASSNGELSRDDVQRAVARCRP</sequence>
<evidence type="ECO:0000256" key="5">
    <source>
        <dbReference type="PROSITE-ProRule" id="PRU10141"/>
    </source>
</evidence>
<evidence type="ECO:0000313" key="7">
    <source>
        <dbReference type="EMBL" id="MEK8030873.1"/>
    </source>
</evidence>
<evidence type="ECO:0000259" key="6">
    <source>
        <dbReference type="PROSITE" id="PS50011"/>
    </source>
</evidence>
<dbReference type="InterPro" id="IPR011009">
    <property type="entry name" value="Kinase-like_dom_sf"/>
</dbReference>
<dbReference type="PANTHER" id="PTHR43289:SF34">
    <property type="entry name" value="SERINE_THREONINE-PROTEIN KINASE YBDM-RELATED"/>
    <property type="match status" value="1"/>
</dbReference>
<feature type="domain" description="Protein kinase" evidence="6">
    <location>
        <begin position="95"/>
        <end position="370"/>
    </location>
</feature>
<evidence type="ECO:0000256" key="3">
    <source>
        <dbReference type="ARBA" id="ARBA00022777"/>
    </source>
</evidence>
<dbReference type="CDD" id="cd14014">
    <property type="entry name" value="STKc_PknB_like"/>
    <property type="match status" value="1"/>
</dbReference>
<dbReference type="Proteomes" id="UP001371218">
    <property type="component" value="Unassembled WGS sequence"/>
</dbReference>
<dbReference type="InterPro" id="IPR000719">
    <property type="entry name" value="Prot_kinase_dom"/>
</dbReference>
<dbReference type="PROSITE" id="PS50011">
    <property type="entry name" value="PROTEIN_KINASE_DOM"/>
    <property type="match status" value="1"/>
</dbReference>
<keyword evidence="2 5" id="KW-0547">Nucleotide-binding</keyword>
<name>A0ABU9BN32_9BURK</name>
<gene>
    <name evidence="7" type="ORF">AACH06_08620</name>
</gene>
<protein>
    <submittedName>
        <fullName evidence="7">Serine/threonine-protein kinase</fullName>
        <ecNumber evidence="7">2.7.11.1</ecNumber>
    </submittedName>
</protein>
<keyword evidence="4 5" id="KW-0067">ATP-binding</keyword>
<dbReference type="InterPro" id="IPR011990">
    <property type="entry name" value="TPR-like_helical_dom_sf"/>
</dbReference>
<comment type="caution">
    <text evidence="7">The sequence shown here is derived from an EMBL/GenBank/DDBJ whole genome shotgun (WGS) entry which is preliminary data.</text>
</comment>
<evidence type="ECO:0000256" key="1">
    <source>
        <dbReference type="ARBA" id="ARBA00022679"/>
    </source>
</evidence>
<accession>A0ABU9BN32</accession>
<dbReference type="SMART" id="SM00220">
    <property type="entry name" value="S_TKc"/>
    <property type="match status" value="1"/>
</dbReference>
<evidence type="ECO:0000256" key="4">
    <source>
        <dbReference type="ARBA" id="ARBA00022840"/>
    </source>
</evidence>
<dbReference type="Gene3D" id="1.10.510.10">
    <property type="entry name" value="Transferase(Phosphotransferase) domain 1"/>
    <property type="match status" value="1"/>
</dbReference>